<accession>A0A428VYI2</accession>
<name>A0A428VYI2_AMYBA</name>
<dbReference type="EMBL" id="QHHU01000096">
    <property type="protein sequence ID" value="RSM35874.1"/>
    <property type="molecule type" value="Genomic_DNA"/>
</dbReference>
<dbReference type="OrthoDB" id="3642166at2"/>
<proteinExistence type="predicted"/>
<keyword evidence="2" id="KW-1185">Reference proteome</keyword>
<evidence type="ECO:0000313" key="2">
    <source>
        <dbReference type="Proteomes" id="UP000286716"/>
    </source>
</evidence>
<evidence type="ECO:0000313" key="1">
    <source>
        <dbReference type="EMBL" id="RSM35874.1"/>
    </source>
</evidence>
<comment type="caution">
    <text evidence="1">The sequence shown here is derived from an EMBL/GenBank/DDBJ whole genome shotgun (WGS) entry which is preliminary data.</text>
</comment>
<dbReference type="AlphaFoldDB" id="A0A428VYI2"/>
<sequence length="158" mass="17289">MVTVVQEQSAALAELPHRARILGLVELEKGWRRWVAAMTGMLTAEVAEAFIAAQNDEWSLRMIAPVAGMRFSAVGSRILRHRDGGASSAASSPIPSPSEIDRWVRELIDVTRESVSAEGIAAEFRSGVSVLTLVQRHGMSEQQIWDILQAQGVERPKS</sequence>
<organism evidence="1 2">
    <name type="scientific">Amycolatopsis balhimycina DSM 5908</name>
    <dbReference type="NCBI Taxonomy" id="1081091"/>
    <lineage>
        <taxon>Bacteria</taxon>
        <taxon>Bacillati</taxon>
        <taxon>Actinomycetota</taxon>
        <taxon>Actinomycetes</taxon>
        <taxon>Pseudonocardiales</taxon>
        <taxon>Pseudonocardiaceae</taxon>
        <taxon>Amycolatopsis</taxon>
    </lineage>
</organism>
<protein>
    <submittedName>
        <fullName evidence="1">Uncharacterized protein</fullName>
    </submittedName>
</protein>
<gene>
    <name evidence="1" type="ORF">DMA12_42520</name>
</gene>
<dbReference type="Proteomes" id="UP000286716">
    <property type="component" value="Unassembled WGS sequence"/>
</dbReference>
<reference evidence="1 2" key="1">
    <citation type="submission" date="2018-05" db="EMBL/GenBank/DDBJ databases">
        <title>Evolution of GPA BGCs.</title>
        <authorList>
            <person name="Waglechner N."/>
            <person name="Wright G.D."/>
        </authorList>
    </citation>
    <scope>NUCLEOTIDE SEQUENCE [LARGE SCALE GENOMIC DNA]</scope>
    <source>
        <strain evidence="1 2">DSM 5908</strain>
    </source>
</reference>